<dbReference type="Pfam" id="PF09424">
    <property type="entry name" value="YqeY"/>
    <property type="match status" value="1"/>
</dbReference>
<keyword evidence="2" id="KW-1185">Reference proteome</keyword>
<dbReference type="InterPro" id="IPR023168">
    <property type="entry name" value="GatB_Yqey_C_2"/>
</dbReference>
<proteinExistence type="predicted"/>
<gene>
    <name evidence="1" type="ORF">EHS13_12940</name>
</gene>
<dbReference type="KEGG" id="ppsc:EHS13_12940"/>
<protein>
    <submittedName>
        <fullName evidence="1">GatB/YqeY domain-containing protein</fullName>
    </submittedName>
</protein>
<dbReference type="SUPFAM" id="SSF89095">
    <property type="entry name" value="GatB/YqeY motif"/>
    <property type="match status" value="1"/>
</dbReference>
<dbReference type="AlphaFoldDB" id="A0A6B8RJG7"/>
<dbReference type="RefSeq" id="WP_155700759.1">
    <property type="nucleotide sequence ID" value="NZ_CP034235.1"/>
</dbReference>
<dbReference type="PANTHER" id="PTHR28055:SF1">
    <property type="entry name" value="ALTERED INHERITANCE OF MITOCHONDRIA PROTEIN 41, MITOCHONDRIAL"/>
    <property type="match status" value="1"/>
</dbReference>
<dbReference type="Proteomes" id="UP000426246">
    <property type="component" value="Chromosome"/>
</dbReference>
<sequence>MSIKQQLTEDMKTAMRAKDKVRLSIIRMIKNEIDKREIDTRKELNDVESIEAVTSYKKVVAQQLEYANDANNDEKIEEYTFELSVVNEYLPQQLSEPEVEAIVQGLITANGFAGVKDKGALMKLLMPEVKGKADGKLVSDVVSKLLV</sequence>
<dbReference type="Gene3D" id="1.10.10.410">
    <property type="match status" value="1"/>
</dbReference>
<dbReference type="Gene3D" id="1.10.1510.10">
    <property type="entry name" value="Uncharacterised protein YqeY/AIM41 PF09424, N-terminal domain"/>
    <property type="match status" value="1"/>
</dbReference>
<dbReference type="InterPro" id="IPR019004">
    <property type="entry name" value="YqeY/Aim41"/>
</dbReference>
<evidence type="ECO:0000313" key="1">
    <source>
        <dbReference type="EMBL" id="QGQ95722.1"/>
    </source>
</evidence>
<reference evidence="2" key="1">
    <citation type="submission" date="2018-11" db="EMBL/GenBank/DDBJ databases">
        <title>Complete genome sequence of Paenibacillus sp. ML311-T8.</title>
        <authorList>
            <person name="Nam Y.-D."/>
            <person name="Kang J."/>
            <person name="Chung W.-H."/>
            <person name="Park Y.S."/>
        </authorList>
    </citation>
    <scope>NUCLEOTIDE SEQUENCE [LARGE SCALE GENOMIC DNA]</scope>
    <source>
        <strain evidence="2">ML311-T8</strain>
    </source>
</reference>
<accession>A0A6B8RJG7</accession>
<dbReference type="EMBL" id="CP034235">
    <property type="protein sequence ID" value="QGQ95722.1"/>
    <property type="molecule type" value="Genomic_DNA"/>
</dbReference>
<dbReference type="InterPro" id="IPR003789">
    <property type="entry name" value="Asn/Gln_tRNA_amidoTrase-B-like"/>
</dbReference>
<dbReference type="GO" id="GO:0016884">
    <property type="term" value="F:carbon-nitrogen ligase activity, with glutamine as amido-N-donor"/>
    <property type="evidence" value="ECO:0007669"/>
    <property type="project" value="InterPro"/>
</dbReference>
<dbReference type="InterPro" id="IPR042184">
    <property type="entry name" value="YqeY/Aim41_N"/>
</dbReference>
<organism evidence="1 2">
    <name type="scientific">Paenibacillus psychroresistens</name>
    <dbReference type="NCBI Taxonomy" id="1778678"/>
    <lineage>
        <taxon>Bacteria</taxon>
        <taxon>Bacillati</taxon>
        <taxon>Bacillota</taxon>
        <taxon>Bacilli</taxon>
        <taxon>Bacillales</taxon>
        <taxon>Paenibacillaceae</taxon>
        <taxon>Paenibacillus</taxon>
    </lineage>
</organism>
<dbReference type="PANTHER" id="PTHR28055">
    <property type="entry name" value="ALTERED INHERITANCE OF MITOCHONDRIA PROTEIN 41, MITOCHONDRIAL"/>
    <property type="match status" value="1"/>
</dbReference>
<dbReference type="OrthoDB" id="9794041at2"/>
<evidence type="ECO:0000313" key="2">
    <source>
        <dbReference type="Proteomes" id="UP000426246"/>
    </source>
</evidence>
<name>A0A6B8RJG7_9BACL</name>